<name>A0A814ZGR6_9BILA</name>
<dbReference type="Proteomes" id="UP000681722">
    <property type="component" value="Unassembled WGS sequence"/>
</dbReference>
<dbReference type="EMBL" id="CAJOBC010011342">
    <property type="protein sequence ID" value="CAF4007739.1"/>
    <property type="molecule type" value="Genomic_DNA"/>
</dbReference>
<organism evidence="2 4">
    <name type="scientific">Didymodactylos carnosus</name>
    <dbReference type="NCBI Taxonomy" id="1234261"/>
    <lineage>
        <taxon>Eukaryota</taxon>
        <taxon>Metazoa</taxon>
        <taxon>Spiralia</taxon>
        <taxon>Gnathifera</taxon>
        <taxon>Rotifera</taxon>
        <taxon>Eurotatoria</taxon>
        <taxon>Bdelloidea</taxon>
        <taxon>Philodinida</taxon>
        <taxon>Philodinidae</taxon>
        <taxon>Didymodactylos</taxon>
    </lineage>
</organism>
<sequence>MKELSCLIHDYNQSKYGVDVIDQCVGTYSVQRISRRWPLIVFYNMIDLAAINSMTLWLSQYPKWNQRKSNTRRIFLSQLSTDLTVPQNQRCSQESRLMPKVKLALLSLGYQVPSGIVIDLNVNAHTNRIKRRCYLCPAKPGRKVRQICDNCGAPCLICEKKN</sequence>
<dbReference type="EMBL" id="CAJNOQ010010117">
    <property type="protein sequence ID" value="CAF1243383.1"/>
    <property type="molecule type" value="Genomic_DNA"/>
</dbReference>
<keyword evidence="4" id="KW-1185">Reference proteome</keyword>
<dbReference type="Pfam" id="PF13843">
    <property type="entry name" value="DDE_Tnp_1_7"/>
    <property type="match status" value="1"/>
</dbReference>
<proteinExistence type="predicted"/>
<evidence type="ECO:0000313" key="3">
    <source>
        <dbReference type="EMBL" id="CAF4007739.1"/>
    </source>
</evidence>
<feature type="domain" description="PiggyBac transposable element-derived protein" evidence="1">
    <location>
        <begin position="7"/>
        <end position="54"/>
    </location>
</feature>
<evidence type="ECO:0000313" key="2">
    <source>
        <dbReference type="EMBL" id="CAF1243383.1"/>
    </source>
</evidence>
<evidence type="ECO:0000259" key="1">
    <source>
        <dbReference type="Pfam" id="PF13843"/>
    </source>
</evidence>
<dbReference type="AlphaFoldDB" id="A0A814ZGR6"/>
<reference evidence="2" key="1">
    <citation type="submission" date="2021-02" db="EMBL/GenBank/DDBJ databases">
        <authorList>
            <person name="Nowell W R."/>
        </authorList>
    </citation>
    <scope>NUCLEOTIDE SEQUENCE</scope>
</reference>
<dbReference type="PANTHER" id="PTHR46599:SF6">
    <property type="entry name" value="DUAL SPECIFICITY PHOSPHATASE 26"/>
    <property type="match status" value="1"/>
</dbReference>
<dbReference type="InterPro" id="IPR029526">
    <property type="entry name" value="PGBD"/>
</dbReference>
<dbReference type="PANTHER" id="PTHR46599">
    <property type="entry name" value="PIGGYBAC TRANSPOSABLE ELEMENT-DERIVED PROTEIN 4"/>
    <property type="match status" value="1"/>
</dbReference>
<gene>
    <name evidence="2" type="ORF">GPM918_LOCUS25769</name>
    <name evidence="3" type="ORF">SRO942_LOCUS25808</name>
</gene>
<dbReference type="OrthoDB" id="10049986at2759"/>
<evidence type="ECO:0000313" key="4">
    <source>
        <dbReference type="Proteomes" id="UP000663829"/>
    </source>
</evidence>
<protein>
    <recommendedName>
        <fullName evidence="1">PiggyBac transposable element-derived protein domain-containing protein</fullName>
    </recommendedName>
</protein>
<comment type="caution">
    <text evidence="2">The sequence shown here is derived from an EMBL/GenBank/DDBJ whole genome shotgun (WGS) entry which is preliminary data.</text>
</comment>
<dbReference type="Proteomes" id="UP000663829">
    <property type="component" value="Unassembled WGS sequence"/>
</dbReference>
<accession>A0A814ZGR6</accession>